<dbReference type="PANTHER" id="PTHR43162:SF1">
    <property type="entry name" value="PRESTALK A DIFFERENTIATION PROTEIN A"/>
    <property type="match status" value="1"/>
</dbReference>
<keyword evidence="4" id="KW-1185">Reference proteome</keyword>
<name>A0A2T3WBI0_9DEIO</name>
<feature type="domain" description="NmrA-like" evidence="2">
    <location>
        <begin position="16"/>
        <end position="239"/>
    </location>
</feature>
<comment type="caution">
    <text evidence="3">The sequence shown here is derived from an EMBL/GenBank/DDBJ whole genome shotgun (WGS) entry which is preliminary data.</text>
</comment>
<gene>
    <name evidence="3" type="ORF">C8263_02665</name>
</gene>
<evidence type="ECO:0000313" key="3">
    <source>
        <dbReference type="EMBL" id="PTA69261.1"/>
    </source>
</evidence>
<reference evidence="3 4" key="1">
    <citation type="submission" date="2018-03" db="EMBL/GenBank/DDBJ databases">
        <title>Draft genome of Deinococcus sp. OD32.</title>
        <authorList>
            <person name="Wang X.-P."/>
            <person name="Du Z.-J."/>
        </authorList>
    </citation>
    <scope>NUCLEOTIDE SEQUENCE [LARGE SCALE GENOMIC DNA]</scope>
    <source>
        <strain evidence="3 4">OD32</strain>
    </source>
</reference>
<dbReference type="InterPro" id="IPR036291">
    <property type="entry name" value="NAD(P)-bd_dom_sf"/>
</dbReference>
<dbReference type="EMBL" id="PYSV01000002">
    <property type="protein sequence ID" value="PTA69261.1"/>
    <property type="molecule type" value="Genomic_DNA"/>
</dbReference>
<dbReference type="RefSeq" id="WP_107136571.1">
    <property type="nucleotide sequence ID" value="NZ_PYSV01000002.1"/>
</dbReference>
<dbReference type="InterPro" id="IPR008030">
    <property type="entry name" value="NmrA-like"/>
</dbReference>
<dbReference type="InterPro" id="IPR051604">
    <property type="entry name" value="Ergot_Alk_Oxidoreductase"/>
</dbReference>
<dbReference type="CDD" id="cd05269">
    <property type="entry name" value="TMR_SDR_a"/>
    <property type="match status" value="1"/>
</dbReference>
<protein>
    <submittedName>
        <fullName evidence="3">NAD(P)-dependent oxidoreductase</fullName>
    </submittedName>
</protein>
<dbReference type="SUPFAM" id="SSF51735">
    <property type="entry name" value="NAD(P)-binding Rossmann-fold domains"/>
    <property type="match status" value="1"/>
</dbReference>
<dbReference type="PANTHER" id="PTHR43162">
    <property type="match status" value="1"/>
</dbReference>
<sequence>MTEPRPHLPASTPPGLIGVTGAPGNVGTPLVRELLRRGARVRVLARRPEVARRALADVAGQVEFAPLTFGERPTYRAALQGVEKLFVLRPPQLGRVTRDLVPALDVALGAGVTHFALLSLQGAERLTVTPHAQLEAYLRGTGADWTFLRPGFFLQNLTTTHRPELRRGELAVPAGQGRTAFVDVRDVAEAAAAVLTQPGHAGRAYELTGAQALTYGELARIFTEALGRPVHYTDPSPLAFFRLLRARGVAPAQILVMEAIYATARFGLAAHVSEDLPRLLGRPARTAQAFAHDLPHLLQGDTP</sequence>
<dbReference type="Gene3D" id="3.40.50.720">
    <property type="entry name" value="NAD(P)-binding Rossmann-like Domain"/>
    <property type="match status" value="1"/>
</dbReference>
<dbReference type="Gene3D" id="3.90.25.10">
    <property type="entry name" value="UDP-galactose 4-epimerase, domain 1"/>
    <property type="match status" value="1"/>
</dbReference>
<dbReference type="AlphaFoldDB" id="A0A2T3WBI0"/>
<organism evidence="3 4">
    <name type="scientific">Deinococcus arcticus</name>
    <dbReference type="NCBI Taxonomy" id="2136176"/>
    <lineage>
        <taxon>Bacteria</taxon>
        <taxon>Thermotogati</taxon>
        <taxon>Deinococcota</taxon>
        <taxon>Deinococci</taxon>
        <taxon>Deinococcales</taxon>
        <taxon>Deinococcaceae</taxon>
        <taxon>Deinococcus</taxon>
    </lineage>
</organism>
<dbReference type="Proteomes" id="UP000240317">
    <property type="component" value="Unassembled WGS sequence"/>
</dbReference>
<evidence type="ECO:0000256" key="1">
    <source>
        <dbReference type="SAM" id="MobiDB-lite"/>
    </source>
</evidence>
<evidence type="ECO:0000259" key="2">
    <source>
        <dbReference type="Pfam" id="PF05368"/>
    </source>
</evidence>
<proteinExistence type="predicted"/>
<dbReference type="OrthoDB" id="339107at2"/>
<evidence type="ECO:0000313" key="4">
    <source>
        <dbReference type="Proteomes" id="UP000240317"/>
    </source>
</evidence>
<dbReference type="Pfam" id="PF05368">
    <property type="entry name" value="NmrA"/>
    <property type="match status" value="1"/>
</dbReference>
<feature type="region of interest" description="Disordered" evidence="1">
    <location>
        <begin position="1"/>
        <end position="22"/>
    </location>
</feature>
<accession>A0A2T3WBI0</accession>